<feature type="region of interest" description="Disordered" evidence="2">
    <location>
        <begin position="1"/>
        <end position="167"/>
    </location>
</feature>
<dbReference type="EMBL" id="KV425887">
    <property type="protein sequence ID" value="KZW02560.1"/>
    <property type="molecule type" value="Genomic_DNA"/>
</dbReference>
<feature type="region of interest" description="Disordered" evidence="2">
    <location>
        <begin position="316"/>
        <end position="341"/>
    </location>
</feature>
<evidence type="ECO:0000313" key="4">
    <source>
        <dbReference type="Proteomes" id="UP000077266"/>
    </source>
</evidence>
<organism evidence="3 4">
    <name type="scientific">Exidia glandulosa HHB12029</name>
    <dbReference type="NCBI Taxonomy" id="1314781"/>
    <lineage>
        <taxon>Eukaryota</taxon>
        <taxon>Fungi</taxon>
        <taxon>Dikarya</taxon>
        <taxon>Basidiomycota</taxon>
        <taxon>Agaricomycotina</taxon>
        <taxon>Agaricomycetes</taxon>
        <taxon>Auriculariales</taxon>
        <taxon>Exidiaceae</taxon>
        <taxon>Exidia</taxon>
    </lineage>
</organism>
<evidence type="ECO:0000256" key="1">
    <source>
        <dbReference type="SAM" id="Coils"/>
    </source>
</evidence>
<reference evidence="3 4" key="1">
    <citation type="journal article" date="2016" name="Mol. Biol. Evol.">
        <title>Comparative Genomics of Early-Diverging Mushroom-Forming Fungi Provides Insights into the Origins of Lignocellulose Decay Capabilities.</title>
        <authorList>
            <person name="Nagy L.G."/>
            <person name="Riley R."/>
            <person name="Tritt A."/>
            <person name="Adam C."/>
            <person name="Daum C."/>
            <person name="Floudas D."/>
            <person name="Sun H."/>
            <person name="Yadav J.S."/>
            <person name="Pangilinan J."/>
            <person name="Larsson K.H."/>
            <person name="Matsuura K."/>
            <person name="Barry K."/>
            <person name="Labutti K."/>
            <person name="Kuo R."/>
            <person name="Ohm R.A."/>
            <person name="Bhattacharya S.S."/>
            <person name="Shirouzu T."/>
            <person name="Yoshinaga Y."/>
            <person name="Martin F.M."/>
            <person name="Grigoriev I.V."/>
            <person name="Hibbett D.S."/>
        </authorList>
    </citation>
    <scope>NUCLEOTIDE SEQUENCE [LARGE SCALE GENOMIC DNA]</scope>
    <source>
        <strain evidence="3 4">HHB12029</strain>
    </source>
</reference>
<feature type="compositionally biased region" description="Low complexity" evidence="2">
    <location>
        <begin position="147"/>
        <end position="156"/>
    </location>
</feature>
<feature type="region of interest" description="Disordered" evidence="2">
    <location>
        <begin position="385"/>
        <end position="596"/>
    </location>
</feature>
<feature type="compositionally biased region" description="Low complexity" evidence="2">
    <location>
        <begin position="399"/>
        <end position="409"/>
    </location>
</feature>
<accession>A0A166BMX7</accession>
<gene>
    <name evidence="3" type="ORF">EXIGLDRAFT_415313</name>
</gene>
<name>A0A166BMX7_EXIGL</name>
<keyword evidence="4" id="KW-1185">Reference proteome</keyword>
<proteinExistence type="predicted"/>
<feature type="compositionally biased region" description="Basic and acidic residues" evidence="2">
    <location>
        <begin position="716"/>
        <end position="736"/>
    </location>
</feature>
<keyword evidence="1" id="KW-0175">Coiled coil</keyword>
<feature type="coiled-coil region" evidence="1">
    <location>
        <begin position="641"/>
        <end position="668"/>
    </location>
</feature>
<feature type="compositionally biased region" description="Low complexity" evidence="2">
    <location>
        <begin position="237"/>
        <end position="247"/>
    </location>
</feature>
<dbReference type="OrthoDB" id="2565072at2759"/>
<evidence type="ECO:0000313" key="3">
    <source>
        <dbReference type="EMBL" id="KZW02560.1"/>
    </source>
</evidence>
<dbReference type="Proteomes" id="UP000077266">
    <property type="component" value="Unassembled WGS sequence"/>
</dbReference>
<feature type="compositionally biased region" description="Polar residues" evidence="2">
    <location>
        <begin position="264"/>
        <end position="279"/>
    </location>
</feature>
<feature type="region of interest" description="Disordered" evidence="2">
    <location>
        <begin position="614"/>
        <end position="641"/>
    </location>
</feature>
<feature type="region of interest" description="Disordered" evidence="2">
    <location>
        <begin position="193"/>
        <end position="288"/>
    </location>
</feature>
<protein>
    <submittedName>
        <fullName evidence="3">Uncharacterized protein</fullName>
    </submittedName>
</protein>
<sequence>MAYHTPFPTMISSRRRAASDASEDFDEDDVTVELDDHRRPRRFSSSSSPDGDRDTIDDEDDDVRVSVMGPKLTLVSRAPWEPGGGNADLLAEEDELDDTSSMLDQLSLFGGKGTSARGRKLAPKDDVAPSPTTQSGGIDWKRPFANTGSRSSSSTRPSREYRSPTTSAVYSNVLGARSAASLSVYSVASTKDLTANAPPLPASSSTGTTPPNSAGGGAARQRPPKVRARTTSAGTRSSVFSATSSHSHASDIPPMPRVPFADSPSGTTASFTDLESPTSLHPYANPDLLGDRDDDRLHRSESGITVTSSIVMHDDSGSMLAPSISATSSTHGAPTRSPRGPKSALTINAISTPLPAPPGVLGAHNMSGWGAVPGSPSYSLISLEQAQQKVRERTRSVYSTATSPSSPASGVFPPMPQMLPTRSRTTSGVGDPYFPPEPADAVTPSSAGPPPGKTVKPRRSGFMKLFKGSESSKEKEQPPAVPAVPAMPSRPTPQQQPSQRSLQSKASQPHMNQHARAMTSDHVSPTRRNPPSLSVTVTPSPQPVRPIRAFTVDAQMDDGGPPMYLGGGGPTSKSSLSPKVAAPAPPKSAPPTVAGFEGPALKLRPVSTLFSHLPENLFTPQPSPQSPGSSDGALSPAPELVSGWQRQIAELESQVKDLRAQLSELRAGAPCEHCGRGGATFGSPDKTPPAPSPGHGHGHGGHDNDDWKAAGVSVVDRPRARTAGRDRTTFAGMWRD</sequence>
<feature type="compositionally biased region" description="Low complexity" evidence="2">
    <location>
        <begin position="572"/>
        <end position="582"/>
    </location>
</feature>
<feature type="compositionally biased region" description="Low complexity" evidence="2">
    <location>
        <begin position="483"/>
        <end position="504"/>
    </location>
</feature>
<feature type="region of interest" description="Disordered" evidence="2">
    <location>
        <begin position="669"/>
        <end position="736"/>
    </location>
</feature>
<feature type="compositionally biased region" description="Acidic residues" evidence="2">
    <location>
        <begin position="21"/>
        <end position="33"/>
    </location>
</feature>
<dbReference type="AlphaFoldDB" id="A0A166BMX7"/>
<feature type="compositionally biased region" description="Low complexity" evidence="2">
    <location>
        <begin position="530"/>
        <end position="539"/>
    </location>
</feature>
<evidence type="ECO:0000256" key="2">
    <source>
        <dbReference type="SAM" id="MobiDB-lite"/>
    </source>
</evidence>
<feature type="compositionally biased region" description="Polar residues" evidence="2">
    <location>
        <begin position="202"/>
        <end position="212"/>
    </location>
</feature>
<dbReference type="InParanoid" id="A0A166BMX7"/>